<keyword evidence="1" id="KW-0472">Membrane</keyword>
<feature type="transmembrane region" description="Helical" evidence="1">
    <location>
        <begin position="365"/>
        <end position="384"/>
    </location>
</feature>
<keyword evidence="1" id="KW-0812">Transmembrane</keyword>
<evidence type="ECO:0000256" key="1">
    <source>
        <dbReference type="SAM" id="Phobius"/>
    </source>
</evidence>
<dbReference type="PANTHER" id="PTHR31061">
    <property type="entry name" value="LD22376P"/>
    <property type="match status" value="1"/>
</dbReference>
<dbReference type="InterPro" id="IPR012429">
    <property type="entry name" value="HGSNAT_cat"/>
</dbReference>
<feature type="transmembrane region" description="Helical" evidence="1">
    <location>
        <begin position="96"/>
        <end position="114"/>
    </location>
</feature>
<dbReference type="AlphaFoldDB" id="A0A2N6K849"/>
<accession>A0A2N6K849</accession>
<feature type="transmembrane region" description="Helical" evidence="1">
    <location>
        <begin position="217"/>
        <end position="237"/>
    </location>
</feature>
<reference evidence="3 4" key="1">
    <citation type="submission" date="2017-08" db="EMBL/GenBank/DDBJ databases">
        <title>Genomes of Fischerella (Mastigocladus) sp. strains.</title>
        <authorList>
            <person name="Miller S.R."/>
        </authorList>
    </citation>
    <scope>NUCLEOTIDE SEQUENCE [LARGE SCALE GENOMIC DNA]</scope>
    <source>
        <strain evidence="3 4">CCMEE 5323</strain>
    </source>
</reference>
<feature type="transmembrane region" description="Helical" evidence="1">
    <location>
        <begin position="311"/>
        <end position="333"/>
    </location>
</feature>
<organism evidence="3 4">
    <name type="scientific">Fischerella muscicola CCMEE 5323</name>
    <dbReference type="NCBI Taxonomy" id="2019572"/>
    <lineage>
        <taxon>Bacteria</taxon>
        <taxon>Bacillati</taxon>
        <taxon>Cyanobacteriota</taxon>
        <taxon>Cyanophyceae</taxon>
        <taxon>Nostocales</taxon>
        <taxon>Hapalosiphonaceae</taxon>
        <taxon>Fischerella</taxon>
    </lineage>
</organism>
<feature type="transmembrane region" description="Helical" evidence="1">
    <location>
        <begin position="280"/>
        <end position="299"/>
    </location>
</feature>
<evidence type="ECO:0000313" key="4">
    <source>
        <dbReference type="Proteomes" id="UP000235036"/>
    </source>
</evidence>
<gene>
    <name evidence="3" type="ORF">CEN44_02530</name>
</gene>
<feature type="transmembrane region" description="Helical" evidence="1">
    <location>
        <begin position="126"/>
        <end position="148"/>
    </location>
</feature>
<feature type="transmembrane region" description="Helical" evidence="1">
    <location>
        <begin position="47"/>
        <end position="68"/>
    </location>
</feature>
<dbReference type="Proteomes" id="UP000235036">
    <property type="component" value="Unassembled WGS sequence"/>
</dbReference>
<sequence>MRLTSLDVFRGITIAGMILVNMASIAEPNVYPPLLHAEWHGYTPTDLVFPFFLFIVGVAMSFSLSKYTDVKLDRERRRLKDAENEKVFVSPPYWRIIRRAAILFALGLLLNGFWNQGVWTFDFNSIRIMGVLQRISLTYLLASLVVLNLPRKGQWILAGVLLIVYWLAMMYVPVPGYGAGVLTRDGNLGAYIDRLIIPKAHLYKGDNYNFMGDPEGLFSTIPAIVSVLAGYFAGQWIRRQKQINSRTSMDLVLFGLSCLVVGGVWDLAFPINKKLWTSSYVVFTSGWALLLLAFCYELIDVRRVRRWGKPFEIMGYNPIFLFTASVLLIKILVKTTVGTGENAPSTYNWIYQNVFVPWAGASNGSLLLAIATVLLWLVIAYAMYRRRWLIKV</sequence>
<dbReference type="PANTHER" id="PTHR31061:SF24">
    <property type="entry name" value="LD22376P"/>
    <property type="match status" value="1"/>
</dbReference>
<protein>
    <submittedName>
        <fullName evidence="3">DUF1624 domain-containing protein</fullName>
    </submittedName>
</protein>
<dbReference type="RefSeq" id="WP_016867426.1">
    <property type="nucleotide sequence ID" value="NZ_CAWNVR010000596.1"/>
</dbReference>
<feature type="transmembrane region" description="Helical" evidence="1">
    <location>
        <begin position="155"/>
        <end position="174"/>
    </location>
</feature>
<dbReference type="Pfam" id="PF07786">
    <property type="entry name" value="HGSNAT_cat"/>
    <property type="match status" value="1"/>
</dbReference>
<keyword evidence="1" id="KW-1133">Transmembrane helix</keyword>
<feature type="transmembrane region" description="Helical" evidence="1">
    <location>
        <begin position="7"/>
        <end position="27"/>
    </location>
</feature>
<proteinExistence type="predicted"/>
<evidence type="ECO:0000313" key="3">
    <source>
        <dbReference type="EMBL" id="PLZ93743.1"/>
    </source>
</evidence>
<evidence type="ECO:0000259" key="2">
    <source>
        <dbReference type="Pfam" id="PF07786"/>
    </source>
</evidence>
<feature type="domain" description="Heparan-alpha-glucosaminide N-acetyltransferase catalytic" evidence="2">
    <location>
        <begin position="2"/>
        <end position="243"/>
    </location>
</feature>
<dbReference type="EMBL" id="NRQW01000052">
    <property type="protein sequence ID" value="PLZ93743.1"/>
    <property type="molecule type" value="Genomic_DNA"/>
</dbReference>
<comment type="caution">
    <text evidence="3">The sequence shown here is derived from an EMBL/GenBank/DDBJ whole genome shotgun (WGS) entry which is preliminary data.</text>
</comment>
<feature type="transmembrane region" description="Helical" evidence="1">
    <location>
        <begin position="249"/>
        <end position="268"/>
    </location>
</feature>
<name>A0A2N6K849_FISMU</name>
<keyword evidence="4" id="KW-1185">Reference proteome</keyword>